<evidence type="ECO:0000313" key="1">
    <source>
        <dbReference type="EMBL" id="EEZ61889.1"/>
    </source>
</evidence>
<sequence>MTAGRPACFGIRGRTYGAAMDESHPGEHGVPQGIRALDAVRIIAAFSRAARIRGVPW</sequence>
<name>D0WF19_SLAES</name>
<comment type="caution">
    <text evidence="1">The sequence shown here is derived from an EMBL/GenBank/DDBJ whole genome shotgun (WGS) entry which is preliminary data.</text>
</comment>
<reference evidence="1" key="1">
    <citation type="submission" date="2009-10" db="EMBL/GenBank/DDBJ databases">
        <authorList>
            <person name="Weinstock G."/>
            <person name="Sodergren E."/>
            <person name="Clifton S."/>
            <person name="Fulton L."/>
            <person name="Fulton B."/>
            <person name="Courtney L."/>
            <person name="Fronick C."/>
            <person name="Harrison M."/>
            <person name="Strong C."/>
            <person name="Farmer C."/>
            <person name="Delahaunty K."/>
            <person name="Markovic C."/>
            <person name="Hall O."/>
            <person name="Minx P."/>
            <person name="Tomlinson C."/>
            <person name="Mitreva M."/>
            <person name="Nelson J."/>
            <person name="Hou S."/>
            <person name="Wollam A."/>
            <person name="Pepin K.H."/>
            <person name="Johnson M."/>
            <person name="Bhonagiri V."/>
            <person name="Nash W.E."/>
            <person name="Warren W."/>
            <person name="Chinwalla A."/>
            <person name="Mardis E.R."/>
            <person name="Wilson R.K."/>
        </authorList>
    </citation>
    <scope>NUCLEOTIDE SEQUENCE [LARGE SCALE GENOMIC DNA]</scope>
    <source>
        <strain evidence="1">ATCC 700122</strain>
    </source>
</reference>
<dbReference type="AlphaFoldDB" id="D0WF19"/>
<dbReference type="STRING" id="649764.HMPREF0762_00525"/>
<dbReference type="Proteomes" id="UP000006001">
    <property type="component" value="Unassembled WGS sequence"/>
</dbReference>
<keyword evidence="2" id="KW-1185">Reference proteome</keyword>
<gene>
    <name evidence="1" type="ORF">HMPREF0762_00525</name>
</gene>
<dbReference type="EMBL" id="ACUX02000005">
    <property type="protein sequence ID" value="EEZ61889.1"/>
    <property type="molecule type" value="Genomic_DNA"/>
</dbReference>
<dbReference type="HOGENOM" id="CLU_2994314_0_0_11"/>
<protein>
    <submittedName>
        <fullName evidence="1">Uncharacterized protein</fullName>
    </submittedName>
</protein>
<evidence type="ECO:0000313" key="2">
    <source>
        <dbReference type="Proteomes" id="UP000006001"/>
    </source>
</evidence>
<accession>D0WF19</accession>
<organism evidence="1 2">
    <name type="scientific">Slackia exigua (strain ATCC 700122 / DSM 15923 / CIP 105133 / JCM 11022 / KCTC 5966 / S-7)</name>
    <dbReference type="NCBI Taxonomy" id="649764"/>
    <lineage>
        <taxon>Bacteria</taxon>
        <taxon>Bacillati</taxon>
        <taxon>Actinomycetota</taxon>
        <taxon>Coriobacteriia</taxon>
        <taxon>Eggerthellales</taxon>
        <taxon>Eggerthellaceae</taxon>
        <taxon>Slackia</taxon>
    </lineage>
</organism>
<proteinExistence type="predicted"/>